<dbReference type="Gene3D" id="3.40.50.720">
    <property type="entry name" value="NAD(P)-binding Rossmann-like Domain"/>
    <property type="match status" value="1"/>
</dbReference>
<comment type="similarity">
    <text evidence="1">Belongs to the short-chain dehydrogenases/reductases (SDR) family.</text>
</comment>
<dbReference type="AlphaFoldDB" id="E4N8J8"/>
<dbReference type="InterPro" id="IPR051122">
    <property type="entry name" value="SDR_DHRS6-like"/>
</dbReference>
<evidence type="ECO:0000313" key="4">
    <source>
        <dbReference type="Proteomes" id="UP000007076"/>
    </source>
</evidence>
<keyword evidence="4" id="KW-1185">Reference proteome</keyword>
<dbReference type="Proteomes" id="UP000007076">
    <property type="component" value="Chromosome"/>
</dbReference>
<dbReference type="STRING" id="452652.KSE_17050"/>
<gene>
    <name evidence="3" type="ordered locus">KSE_17050</name>
</gene>
<dbReference type="HOGENOM" id="CLU_097939_0_0_11"/>
<name>E4N8J8_KITSK</name>
<evidence type="ECO:0000256" key="1">
    <source>
        <dbReference type="ARBA" id="ARBA00006484"/>
    </source>
</evidence>
<dbReference type="PANTHER" id="PTHR43477">
    <property type="entry name" value="DIHYDROANTICAPSIN 7-DEHYDROGENASE"/>
    <property type="match status" value="1"/>
</dbReference>
<dbReference type="PATRIC" id="fig|452652.3.peg.1709"/>
<reference evidence="3 4" key="1">
    <citation type="journal article" date="2010" name="DNA Res.">
        <title>Genome sequence of Kitasatospora setae NBRC 14216T: an evolutionary snapshot of the family Streptomycetaceae.</title>
        <authorList>
            <person name="Ichikawa N."/>
            <person name="Oguchi A."/>
            <person name="Ikeda H."/>
            <person name="Ishikawa J."/>
            <person name="Kitani S."/>
            <person name="Watanabe Y."/>
            <person name="Nakamura S."/>
            <person name="Katano Y."/>
            <person name="Kishi E."/>
            <person name="Sasagawa M."/>
            <person name="Ankai A."/>
            <person name="Fukui S."/>
            <person name="Hashimoto Y."/>
            <person name="Kamata S."/>
            <person name="Otoguro M."/>
            <person name="Tanikawa S."/>
            <person name="Nihira T."/>
            <person name="Horinouchi S."/>
            <person name="Ohnishi Y."/>
            <person name="Hayakawa M."/>
            <person name="Kuzuyama T."/>
            <person name="Arisawa A."/>
            <person name="Nomoto F."/>
            <person name="Miura H."/>
            <person name="Takahashi Y."/>
            <person name="Fujita N."/>
        </authorList>
    </citation>
    <scope>NUCLEOTIDE SEQUENCE [LARGE SCALE GENOMIC DNA]</scope>
    <source>
        <strain evidence="4">ATCC 33774 / DSM 43861 / JCM 3304 / KCC A-0304 / NBRC 14216 / KM-6054</strain>
    </source>
</reference>
<dbReference type="InterPro" id="IPR002347">
    <property type="entry name" value="SDR_fam"/>
</dbReference>
<evidence type="ECO:0000256" key="2">
    <source>
        <dbReference type="ARBA" id="ARBA00023002"/>
    </source>
</evidence>
<proteinExistence type="inferred from homology"/>
<dbReference type="PANTHER" id="PTHR43477:SF1">
    <property type="entry name" value="DIHYDROANTICAPSIN 7-DEHYDROGENASE"/>
    <property type="match status" value="1"/>
</dbReference>
<sequence length="256" mass="27082">MSTPRPHAPLAPLAGKVIAVAGASGPAGQATLRRLAADGATVIGADIDQRRLDTVLAAVRTAVPDARISGQVIDLLDPQEVHDWADHLEAEHGHVDGLLHLVGGWRGSKTFFDSRIDDWDFLHDTVVRTLQHTSLAFQPALRRSTAGRYAMVSAAAAHKPTAGGAAYAAAKAATEAWTLAMADSFRKETTAPDGLPTAAAVILVIKALVSPEMRAEKPDAKFPGFTDTADLATTLASLWDRPAAELNGQHLWLTAR</sequence>
<dbReference type="EMBL" id="AP010968">
    <property type="protein sequence ID" value="BAJ27529.1"/>
    <property type="molecule type" value="Genomic_DNA"/>
</dbReference>
<dbReference type="eggNOG" id="COG4221">
    <property type="taxonomic scope" value="Bacteria"/>
</dbReference>
<dbReference type="Pfam" id="PF00106">
    <property type="entry name" value="adh_short"/>
    <property type="match status" value="1"/>
</dbReference>
<dbReference type="InterPro" id="IPR036291">
    <property type="entry name" value="NAD(P)-bd_dom_sf"/>
</dbReference>
<dbReference type="KEGG" id="ksk:KSE_17050"/>
<protein>
    <submittedName>
        <fullName evidence="3">Putative oxidoreductase</fullName>
    </submittedName>
</protein>
<keyword evidence="2" id="KW-0560">Oxidoreductase</keyword>
<dbReference type="InterPro" id="IPR020904">
    <property type="entry name" value="Sc_DH/Rdtase_CS"/>
</dbReference>
<evidence type="ECO:0000313" key="3">
    <source>
        <dbReference type="EMBL" id="BAJ27529.1"/>
    </source>
</evidence>
<dbReference type="PROSITE" id="PS00061">
    <property type="entry name" value="ADH_SHORT"/>
    <property type="match status" value="1"/>
</dbReference>
<dbReference type="CDD" id="cd05233">
    <property type="entry name" value="SDR_c"/>
    <property type="match status" value="1"/>
</dbReference>
<accession>E4N8J8</accession>
<dbReference type="GO" id="GO:0016491">
    <property type="term" value="F:oxidoreductase activity"/>
    <property type="evidence" value="ECO:0007669"/>
    <property type="project" value="UniProtKB-KW"/>
</dbReference>
<dbReference type="RefSeq" id="WP_014134847.1">
    <property type="nucleotide sequence ID" value="NC_016109.1"/>
</dbReference>
<dbReference type="PRINTS" id="PR00081">
    <property type="entry name" value="GDHRDH"/>
</dbReference>
<dbReference type="SUPFAM" id="SSF51735">
    <property type="entry name" value="NAD(P)-binding Rossmann-fold domains"/>
    <property type="match status" value="1"/>
</dbReference>
<organism evidence="3 4">
    <name type="scientific">Kitasatospora setae (strain ATCC 33774 / DSM 43861 / JCM 3304 / KCC A-0304 / NBRC 14216 / KM-6054)</name>
    <name type="common">Streptomyces setae</name>
    <dbReference type="NCBI Taxonomy" id="452652"/>
    <lineage>
        <taxon>Bacteria</taxon>
        <taxon>Bacillati</taxon>
        <taxon>Actinomycetota</taxon>
        <taxon>Actinomycetes</taxon>
        <taxon>Kitasatosporales</taxon>
        <taxon>Streptomycetaceae</taxon>
        <taxon>Kitasatospora</taxon>
    </lineage>
</organism>